<name>B8LYL8_TALSN</name>
<dbReference type="RefSeq" id="XP_002340763.1">
    <property type="nucleotide sequence ID" value="XM_002340722.1"/>
</dbReference>
<reference evidence="5" key="1">
    <citation type="journal article" date="2015" name="Genome Announc.">
        <title>Genome sequence of the AIDS-associated pathogen Penicillium marneffei (ATCC18224) and its near taxonomic relative Talaromyces stipitatus (ATCC10500).</title>
        <authorList>
            <person name="Nierman W.C."/>
            <person name="Fedorova-Abrams N.D."/>
            <person name="Andrianopoulos A."/>
        </authorList>
    </citation>
    <scope>NUCLEOTIDE SEQUENCE [LARGE SCALE GENOMIC DNA]</scope>
    <source>
        <strain evidence="5">ATCC 10500 / CBS 375.48 / QM 6759 / NRRL 1006</strain>
    </source>
</reference>
<feature type="compositionally biased region" description="Basic and acidic residues" evidence="1">
    <location>
        <begin position="255"/>
        <end position="264"/>
    </location>
</feature>
<sequence>MNALYGMFLLLIAPVLVQAQNKAQQSSNNASDSSDWGGESNSFIGKKAKIIIIVLSVVAGTVVVLSVASSIMYVIAKRRQWAVRETIRRSARRMADAIKSPLTPRFPKSASENSDRGRTPLYTRRQERAKQDRSSRGMTRISEEESSKLPYVLKGDDDDVSGLIGNRDSERYVKTTKPIWRHSHSESNGSNATKNNFNADSYFFDFGLKPAGRNSSDKKAAQKLKHKRPHFDLERGIELGATDHMKVTVSLSPKHNTEPTDSSKRSWGSFFAFGRR</sequence>
<evidence type="ECO:0000256" key="3">
    <source>
        <dbReference type="SAM" id="SignalP"/>
    </source>
</evidence>
<evidence type="ECO:0000256" key="1">
    <source>
        <dbReference type="SAM" id="MobiDB-lite"/>
    </source>
</evidence>
<proteinExistence type="predicted"/>
<accession>B8LYL8</accession>
<feature type="region of interest" description="Disordered" evidence="1">
    <location>
        <begin position="252"/>
        <end position="276"/>
    </location>
</feature>
<dbReference type="GeneID" id="8108490"/>
<dbReference type="OMA" id="QWNIRET"/>
<feature type="transmembrane region" description="Helical" evidence="2">
    <location>
        <begin position="50"/>
        <end position="75"/>
    </location>
</feature>
<organism evidence="4 5">
    <name type="scientific">Talaromyces stipitatus (strain ATCC 10500 / CBS 375.48 / QM 6759 / NRRL 1006)</name>
    <name type="common">Penicillium stipitatum</name>
    <dbReference type="NCBI Taxonomy" id="441959"/>
    <lineage>
        <taxon>Eukaryota</taxon>
        <taxon>Fungi</taxon>
        <taxon>Dikarya</taxon>
        <taxon>Ascomycota</taxon>
        <taxon>Pezizomycotina</taxon>
        <taxon>Eurotiomycetes</taxon>
        <taxon>Eurotiomycetidae</taxon>
        <taxon>Eurotiales</taxon>
        <taxon>Trichocomaceae</taxon>
        <taxon>Talaromyces</taxon>
        <taxon>Talaromyces sect. Talaromyces</taxon>
    </lineage>
</organism>
<dbReference type="Proteomes" id="UP000001745">
    <property type="component" value="Unassembled WGS sequence"/>
</dbReference>
<protein>
    <submittedName>
        <fullName evidence="4">Uncharacterized protein</fullName>
    </submittedName>
</protein>
<dbReference type="AlphaFoldDB" id="B8LYL8"/>
<keyword evidence="2" id="KW-0472">Membrane</keyword>
<keyword evidence="2" id="KW-0812">Transmembrane</keyword>
<dbReference type="EMBL" id="EQ962652">
    <property type="protein sequence ID" value="EED23376.1"/>
    <property type="molecule type" value="Genomic_DNA"/>
</dbReference>
<dbReference type="HOGENOM" id="CLU_927828_0_0_1"/>
<dbReference type="InParanoid" id="B8LYL8"/>
<evidence type="ECO:0000313" key="5">
    <source>
        <dbReference type="Proteomes" id="UP000001745"/>
    </source>
</evidence>
<evidence type="ECO:0000256" key="2">
    <source>
        <dbReference type="SAM" id="Phobius"/>
    </source>
</evidence>
<evidence type="ECO:0000313" key="4">
    <source>
        <dbReference type="EMBL" id="EED23376.1"/>
    </source>
</evidence>
<keyword evidence="3" id="KW-0732">Signal</keyword>
<feature type="chain" id="PRO_5002877187" evidence="3">
    <location>
        <begin position="20"/>
        <end position="276"/>
    </location>
</feature>
<feature type="signal peptide" evidence="3">
    <location>
        <begin position="1"/>
        <end position="19"/>
    </location>
</feature>
<dbReference type="eggNOG" id="ENOG502T00Z">
    <property type="taxonomic scope" value="Eukaryota"/>
</dbReference>
<feature type="region of interest" description="Disordered" evidence="1">
    <location>
        <begin position="98"/>
        <end position="148"/>
    </location>
</feature>
<keyword evidence="5" id="KW-1185">Reference proteome</keyword>
<keyword evidence="2" id="KW-1133">Transmembrane helix</keyword>
<gene>
    <name evidence="4" type="ORF">TSTA_068040</name>
</gene>
<feature type="compositionally biased region" description="Basic and acidic residues" evidence="1">
    <location>
        <begin position="113"/>
        <end position="147"/>
    </location>
</feature>
<dbReference type="OrthoDB" id="5425637at2759"/>
<dbReference type="PhylomeDB" id="B8LYL8"/>
<dbReference type="VEuPathDB" id="FungiDB:TSTA_068040"/>